<sequence length="47" mass="5320">MGTKMGFESGSVCLIPEFWRPSIFRPWPPPSRELLVQVWSSQPPSSS</sequence>
<gene>
    <name evidence="1" type="ORF">M8C21_006504</name>
</gene>
<name>A0AAD5GFU2_AMBAR</name>
<comment type="caution">
    <text evidence="1">The sequence shown here is derived from an EMBL/GenBank/DDBJ whole genome shotgun (WGS) entry which is preliminary data.</text>
</comment>
<dbReference type="Proteomes" id="UP001206925">
    <property type="component" value="Unassembled WGS sequence"/>
</dbReference>
<evidence type="ECO:0000313" key="2">
    <source>
        <dbReference type="Proteomes" id="UP001206925"/>
    </source>
</evidence>
<evidence type="ECO:0000313" key="1">
    <source>
        <dbReference type="EMBL" id="KAI7740862.1"/>
    </source>
</evidence>
<protein>
    <submittedName>
        <fullName evidence="1">Uncharacterized protein</fullName>
    </submittedName>
</protein>
<accession>A0AAD5GFU2</accession>
<dbReference type="AlphaFoldDB" id="A0AAD5GFU2"/>
<dbReference type="EMBL" id="JAMZMK010008329">
    <property type="protein sequence ID" value="KAI7740862.1"/>
    <property type="molecule type" value="Genomic_DNA"/>
</dbReference>
<keyword evidence="2" id="KW-1185">Reference proteome</keyword>
<proteinExistence type="predicted"/>
<reference evidence="1" key="1">
    <citation type="submission" date="2022-06" db="EMBL/GenBank/DDBJ databases">
        <title>Uncovering the hologenomic basis of an extraordinary plant invasion.</title>
        <authorList>
            <person name="Bieker V.C."/>
            <person name="Martin M.D."/>
            <person name="Gilbert T."/>
            <person name="Hodgins K."/>
            <person name="Battlay P."/>
            <person name="Petersen B."/>
            <person name="Wilson J."/>
        </authorList>
    </citation>
    <scope>NUCLEOTIDE SEQUENCE</scope>
    <source>
        <strain evidence="1">AA19_3_7</strain>
        <tissue evidence="1">Leaf</tissue>
    </source>
</reference>
<organism evidence="1 2">
    <name type="scientific">Ambrosia artemisiifolia</name>
    <name type="common">Common ragweed</name>
    <dbReference type="NCBI Taxonomy" id="4212"/>
    <lineage>
        <taxon>Eukaryota</taxon>
        <taxon>Viridiplantae</taxon>
        <taxon>Streptophyta</taxon>
        <taxon>Embryophyta</taxon>
        <taxon>Tracheophyta</taxon>
        <taxon>Spermatophyta</taxon>
        <taxon>Magnoliopsida</taxon>
        <taxon>eudicotyledons</taxon>
        <taxon>Gunneridae</taxon>
        <taxon>Pentapetalae</taxon>
        <taxon>asterids</taxon>
        <taxon>campanulids</taxon>
        <taxon>Asterales</taxon>
        <taxon>Asteraceae</taxon>
        <taxon>Asteroideae</taxon>
        <taxon>Heliantheae alliance</taxon>
        <taxon>Heliantheae</taxon>
        <taxon>Ambrosia</taxon>
    </lineage>
</organism>